<keyword evidence="1" id="KW-0812">Transmembrane</keyword>
<dbReference type="Proteomes" id="UP001379533">
    <property type="component" value="Chromosome"/>
</dbReference>
<gene>
    <name evidence="2" type="ORF">LZC95_35160</name>
</gene>
<dbReference type="EMBL" id="CP089982">
    <property type="protein sequence ID" value="WXA91679.1"/>
    <property type="molecule type" value="Genomic_DNA"/>
</dbReference>
<reference evidence="2 3" key="1">
    <citation type="submission" date="2021-12" db="EMBL/GenBank/DDBJ databases">
        <title>Discovery of the Pendulisporaceae a myxobacterial family with distinct sporulation behavior and unique specialized metabolism.</title>
        <authorList>
            <person name="Garcia R."/>
            <person name="Popoff A."/>
            <person name="Bader C.D."/>
            <person name="Loehr J."/>
            <person name="Walesch S."/>
            <person name="Walt C."/>
            <person name="Boldt J."/>
            <person name="Bunk B."/>
            <person name="Haeckl F.J.F.P.J."/>
            <person name="Gunesch A.P."/>
            <person name="Birkelbach J."/>
            <person name="Nuebel U."/>
            <person name="Pietschmann T."/>
            <person name="Bach T."/>
            <person name="Mueller R."/>
        </authorList>
    </citation>
    <scope>NUCLEOTIDE SEQUENCE [LARGE SCALE GENOMIC DNA]</scope>
    <source>
        <strain evidence="2 3">MSr12523</strain>
    </source>
</reference>
<protein>
    <submittedName>
        <fullName evidence="2">Uncharacterized protein</fullName>
    </submittedName>
</protein>
<dbReference type="RefSeq" id="WP_394842301.1">
    <property type="nucleotide sequence ID" value="NZ_CP089982.1"/>
</dbReference>
<feature type="transmembrane region" description="Helical" evidence="1">
    <location>
        <begin position="36"/>
        <end position="56"/>
    </location>
</feature>
<proteinExistence type="predicted"/>
<organism evidence="2 3">
    <name type="scientific">Pendulispora brunnea</name>
    <dbReference type="NCBI Taxonomy" id="2905690"/>
    <lineage>
        <taxon>Bacteria</taxon>
        <taxon>Pseudomonadati</taxon>
        <taxon>Myxococcota</taxon>
        <taxon>Myxococcia</taxon>
        <taxon>Myxococcales</taxon>
        <taxon>Sorangiineae</taxon>
        <taxon>Pendulisporaceae</taxon>
        <taxon>Pendulispora</taxon>
    </lineage>
</organism>
<accession>A0ABZ2JYX4</accession>
<evidence type="ECO:0000313" key="2">
    <source>
        <dbReference type="EMBL" id="WXA91679.1"/>
    </source>
</evidence>
<name>A0ABZ2JYX4_9BACT</name>
<evidence type="ECO:0000313" key="3">
    <source>
        <dbReference type="Proteomes" id="UP001379533"/>
    </source>
</evidence>
<evidence type="ECO:0000256" key="1">
    <source>
        <dbReference type="SAM" id="Phobius"/>
    </source>
</evidence>
<keyword evidence="1" id="KW-1133">Transmembrane helix</keyword>
<sequence length="241" mass="26936">MSRAHRALMTALSLVPLLWAATTMWREQGAPDARILVLGAAVVIPLTALIGLWTYTRLGRPLADHRQRWREELERPLEDFAWRRGLTYVSMAPKPGELRGVVDGVSVVVHPYVTSEEGAALVEVVARARASRQRVVVRRQWRLAAGDTATGLLRVKTGDQDFDRLFKTRADLPKAVLAVLDDVTRAILRDRVALEAFDHESESLRVLMRWSNATSGAPLMEIDDALRLATVLAHRREVALP</sequence>
<keyword evidence="1" id="KW-0472">Membrane</keyword>
<keyword evidence="3" id="KW-1185">Reference proteome</keyword>